<organism evidence="1 2">
    <name type="scientific">Petralouisia muris</name>
    <dbReference type="NCBI Taxonomy" id="3032872"/>
    <lineage>
        <taxon>Bacteria</taxon>
        <taxon>Bacillati</taxon>
        <taxon>Bacillota</taxon>
        <taxon>Clostridia</taxon>
        <taxon>Lachnospirales</taxon>
        <taxon>Lachnospiraceae</taxon>
        <taxon>Petralouisia</taxon>
    </lineage>
</organism>
<accession>A0AC61S1S8</accession>
<gene>
    <name evidence="1" type="ORF">E5329_01120</name>
</gene>
<evidence type="ECO:0000313" key="2">
    <source>
        <dbReference type="Proteomes" id="UP000304953"/>
    </source>
</evidence>
<evidence type="ECO:0000313" key="1">
    <source>
        <dbReference type="EMBL" id="TGY98404.1"/>
    </source>
</evidence>
<dbReference type="Proteomes" id="UP000304953">
    <property type="component" value="Unassembled WGS sequence"/>
</dbReference>
<comment type="caution">
    <text evidence="1">The sequence shown here is derived from an EMBL/GenBank/DDBJ whole genome shotgun (WGS) entry which is preliminary data.</text>
</comment>
<reference evidence="1" key="1">
    <citation type="submission" date="2019-04" db="EMBL/GenBank/DDBJ databases">
        <title>Microbes associate with the intestines of laboratory mice.</title>
        <authorList>
            <person name="Navarre W."/>
            <person name="Wong E."/>
            <person name="Huang K."/>
            <person name="Tropini C."/>
            <person name="Ng K."/>
            <person name="Yu B."/>
        </authorList>
    </citation>
    <scope>NUCLEOTIDE SEQUENCE</scope>
    <source>
        <strain evidence="1">NM01_1-7b</strain>
    </source>
</reference>
<sequence length="218" mass="24384">MSIKVDSSYHHSKINDVRKLEEEQSMNKAQKAEETKASDQTPVLQDEYISSKKAGEKPSGLYRLGQDENGNPKVFFDDPKKSVPADGKEQPRVNPEGSEGNKVGVQPEAGQDSLKEDKENLQPEADPDSPEKGKEGGQPKVKGGAQGKTEEICVGSTDQVDREIEKLKEKKKQLEQQVKSASGDEKKVRDLEKKLQQVESELSKKDNEGYRRQHTNFY</sequence>
<keyword evidence="2" id="KW-1185">Reference proteome</keyword>
<name>A0AC61S1S8_9FIRM</name>
<protein>
    <submittedName>
        <fullName evidence="1">Uncharacterized protein</fullName>
    </submittedName>
</protein>
<dbReference type="EMBL" id="SRYA01000001">
    <property type="protein sequence ID" value="TGY98404.1"/>
    <property type="molecule type" value="Genomic_DNA"/>
</dbReference>
<proteinExistence type="predicted"/>